<gene>
    <name evidence="11" type="primary">ND4L</name>
</gene>
<proteinExistence type="inferred from homology"/>
<evidence type="ECO:0000256" key="7">
    <source>
        <dbReference type="ARBA" id="ARBA00023027"/>
    </source>
</evidence>
<dbReference type="Pfam" id="PF00420">
    <property type="entry name" value="Oxidored_q2"/>
    <property type="match status" value="1"/>
</dbReference>
<geneLocation type="mitochondrion" evidence="11"/>
<keyword evidence="4 10" id="KW-0812">Transmembrane</keyword>
<sequence length="110" mass="11464">MVSFFVESGQFAGISSLGVMGVFSFSMFLGGWLAFGAQFKHILSALLCVEVVLVGVLGGICASVPVFSGYLFFYVLGLGVCESALGLSLLVVYARSHGSDMFKGLDSTSG</sequence>
<comment type="subcellular location">
    <subcellularLocation>
        <location evidence="1">Membrane</location>
        <topology evidence="1">Multi-pass membrane protein</topology>
    </subcellularLocation>
</comment>
<accession>A0A0K2CQ57</accession>
<evidence type="ECO:0000313" key="11">
    <source>
        <dbReference type="EMBL" id="ALA07952.1"/>
    </source>
</evidence>
<dbReference type="EMBL" id="KT161261">
    <property type="protein sequence ID" value="ALA07952.1"/>
    <property type="molecule type" value="Genomic_DNA"/>
</dbReference>
<keyword evidence="7" id="KW-0520">NAD</keyword>
<keyword evidence="5" id="KW-1278">Translocase</keyword>
<comment type="similarity">
    <text evidence="2">Belongs to the complex I subunit 4L family.</text>
</comment>
<keyword evidence="11" id="KW-0496">Mitochondrion</keyword>
<evidence type="ECO:0000256" key="8">
    <source>
        <dbReference type="ARBA" id="ARBA00023136"/>
    </source>
</evidence>
<evidence type="ECO:0000256" key="10">
    <source>
        <dbReference type="SAM" id="Phobius"/>
    </source>
</evidence>
<keyword evidence="8 10" id="KW-0472">Membrane</keyword>
<feature type="transmembrane region" description="Helical" evidence="10">
    <location>
        <begin position="42"/>
        <end position="65"/>
    </location>
</feature>
<reference evidence="11" key="1">
    <citation type="submission" date="2015-06" db="EMBL/GenBank/DDBJ databases">
        <title>The complete mitochondrial genomes of four scallops: evidence for conserved gene arrangement in genus Argopecten (Bivalvia: Pectinidae).</title>
        <authorList>
            <person name="Li H."/>
        </authorList>
    </citation>
    <scope>NUCLEOTIDE SEQUENCE</scope>
</reference>
<evidence type="ECO:0000256" key="9">
    <source>
        <dbReference type="ARBA" id="ARBA00031586"/>
    </source>
</evidence>
<evidence type="ECO:0000256" key="3">
    <source>
        <dbReference type="ARBA" id="ARBA00016612"/>
    </source>
</evidence>
<evidence type="ECO:0000256" key="5">
    <source>
        <dbReference type="ARBA" id="ARBA00022967"/>
    </source>
</evidence>
<dbReference type="InterPro" id="IPR039428">
    <property type="entry name" value="NUOK/Mnh_C1-like"/>
</dbReference>
<dbReference type="Gene3D" id="1.10.287.3510">
    <property type="match status" value="1"/>
</dbReference>
<evidence type="ECO:0000256" key="6">
    <source>
        <dbReference type="ARBA" id="ARBA00022989"/>
    </source>
</evidence>
<protein>
    <recommendedName>
        <fullName evidence="3">NADH-ubiquinone oxidoreductase chain 4L</fullName>
    </recommendedName>
    <alternativeName>
        <fullName evidence="9">NADH dehydrogenase subunit 4L</fullName>
    </alternativeName>
</protein>
<keyword evidence="6 10" id="KW-1133">Transmembrane helix</keyword>
<organism evidence="11">
    <name type="scientific">Argopecten ventricosus</name>
    <dbReference type="NCBI Taxonomy" id="330902"/>
    <lineage>
        <taxon>Eukaryota</taxon>
        <taxon>Metazoa</taxon>
        <taxon>Spiralia</taxon>
        <taxon>Lophotrochozoa</taxon>
        <taxon>Mollusca</taxon>
        <taxon>Bivalvia</taxon>
        <taxon>Autobranchia</taxon>
        <taxon>Pteriomorphia</taxon>
        <taxon>Pectinida</taxon>
        <taxon>Pectinoidea</taxon>
        <taxon>Pectinidae</taxon>
        <taxon>Argopecten</taxon>
    </lineage>
</organism>
<dbReference type="GO" id="GO:0016020">
    <property type="term" value="C:membrane"/>
    <property type="evidence" value="ECO:0007669"/>
    <property type="project" value="UniProtKB-SubCell"/>
</dbReference>
<name>A0A0K2CQ57_9BIVA</name>
<evidence type="ECO:0000256" key="4">
    <source>
        <dbReference type="ARBA" id="ARBA00022692"/>
    </source>
</evidence>
<evidence type="ECO:0000256" key="2">
    <source>
        <dbReference type="ARBA" id="ARBA00010519"/>
    </source>
</evidence>
<feature type="transmembrane region" description="Helical" evidence="10">
    <location>
        <begin position="12"/>
        <end position="35"/>
    </location>
</feature>
<feature type="transmembrane region" description="Helical" evidence="10">
    <location>
        <begin position="71"/>
        <end position="93"/>
    </location>
</feature>
<evidence type="ECO:0000256" key="1">
    <source>
        <dbReference type="ARBA" id="ARBA00004141"/>
    </source>
</evidence>
<dbReference type="AlphaFoldDB" id="A0A0K2CQ57"/>